<dbReference type="AlphaFoldDB" id="A0A1I1HY76"/>
<evidence type="ECO:0000259" key="9">
    <source>
        <dbReference type="Pfam" id="PF12821"/>
    </source>
</evidence>
<feature type="transmembrane region" description="Helical" evidence="7">
    <location>
        <begin position="361"/>
        <end position="379"/>
    </location>
</feature>
<keyword evidence="11" id="KW-1185">Reference proteome</keyword>
<dbReference type="InterPro" id="IPR050539">
    <property type="entry name" value="ThrE_Dicarb/AminoAcid_Exp"/>
</dbReference>
<feature type="transmembrane region" description="Helical" evidence="7">
    <location>
        <begin position="311"/>
        <end position="329"/>
    </location>
</feature>
<feature type="domain" description="Threonine/serine exporter-like N-terminal" evidence="8">
    <location>
        <begin position="26"/>
        <end position="265"/>
    </location>
</feature>
<feature type="transmembrane region" description="Helical" evidence="7">
    <location>
        <begin position="399"/>
        <end position="421"/>
    </location>
</feature>
<dbReference type="GO" id="GO:0022857">
    <property type="term" value="F:transmembrane transporter activity"/>
    <property type="evidence" value="ECO:0007669"/>
    <property type="project" value="InterPro"/>
</dbReference>
<dbReference type="Proteomes" id="UP000198832">
    <property type="component" value="Unassembled WGS sequence"/>
</dbReference>
<keyword evidence="4 7" id="KW-1133">Transmembrane helix</keyword>
<protein>
    <submittedName>
        <fullName evidence="10">Uncharacterized membrane protein YjjP, DUF1212 family</fullName>
    </submittedName>
</protein>
<comment type="similarity">
    <text evidence="6">Belongs to the ThrE exporter (TC 2.A.79) family.</text>
</comment>
<dbReference type="InterPro" id="IPR010619">
    <property type="entry name" value="ThrE-like_N"/>
</dbReference>
<keyword evidence="3 7" id="KW-0812">Transmembrane</keyword>
<evidence type="ECO:0000256" key="7">
    <source>
        <dbReference type="SAM" id="Phobius"/>
    </source>
</evidence>
<comment type="subcellular location">
    <subcellularLocation>
        <location evidence="1">Cell membrane</location>
        <topology evidence="1">Multi-pass membrane protein</topology>
    </subcellularLocation>
</comment>
<evidence type="ECO:0000259" key="8">
    <source>
        <dbReference type="Pfam" id="PF06738"/>
    </source>
</evidence>
<gene>
    <name evidence="10" type="ORF">SAMN04487968_10565</name>
</gene>
<evidence type="ECO:0000256" key="5">
    <source>
        <dbReference type="ARBA" id="ARBA00023136"/>
    </source>
</evidence>
<evidence type="ECO:0000313" key="11">
    <source>
        <dbReference type="Proteomes" id="UP000198832"/>
    </source>
</evidence>
<feature type="transmembrane region" description="Helical" evidence="7">
    <location>
        <begin position="218"/>
        <end position="242"/>
    </location>
</feature>
<evidence type="ECO:0000256" key="1">
    <source>
        <dbReference type="ARBA" id="ARBA00004651"/>
    </source>
</evidence>
<evidence type="ECO:0000313" key="10">
    <source>
        <dbReference type="EMBL" id="SFC29109.1"/>
    </source>
</evidence>
<proteinExistence type="inferred from homology"/>
<feature type="transmembrane region" description="Helical" evidence="7">
    <location>
        <begin position="335"/>
        <end position="354"/>
    </location>
</feature>
<evidence type="ECO:0000256" key="2">
    <source>
        <dbReference type="ARBA" id="ARBA00022475"/>
    </source>
</evidence>
<name>A0A1I1HY76_9ACTN</name>
<dbReference type="GO" id="GO:0005886">
    <property type="term" value="C:plasma membrane"/>
    <property type="evidence" value="ECO:0007669"/>
    <property type="project" value="UniProtKB-SubCell"/>
</dbReference>
<feature type="transmembrane region" description="Helical" evidence="7">
    <location>
        <begin position="185"/>
        <end position="206"/>
    </location>
</feature>
<organism evidence="10 11">
    <name type="scientific">Nocardioides terrae</name>
    <dbReference type="NCBI Taxonomy" id="574651"/>
    <lineage>
        <taxon>Bacteria</taxon>
        <taxon>Bacillati</taxon>
        <taxon>Actinomycetota</taxon>
        <taxon>Actinomycetes</taxon>
        <taxon>Propionibacteriales</taxon>
        <taxon>Nocardioidaceae</taxon>
        <taxon>Nocardioides</taxon>
    </lineage>
</organism>
<evidence type="ECO:0000256" key="3">
    <source>
        <dbReference type="ARBA" id="ARBA00022692"/>
    </source>
</evidence>
<dbReference type="OrthoDB" id="9763957at2"/>
<dbReference type="Pfam" id="PF06738">
    <property type="entry name" value="ThrE"/>
    <property type="match status" value="1"/>
</dbReference>
<feature type="transmembrane region" description="Helical" evidence="7">
    <location>
        <begin position="249"/>
        <end position="267"/>
    </location>
</feature>
<dbReference type="EMBL" id="FOLB01000005">
    <property type="protein sequence ID" value="SFC29109.1"/>
    <property type="molecule type" value="Genomic_DNA"/>
</dbReference>
<dbReference type="GO" id="GO:0015744">
    <property type="term" value="P:succinate transport"/>
    <property type="evidence" value="ECO:0007669"/>
    <property type="project" value="TreeGrafter"/>
</dbReference>
<accession>A0A1I1HY76</accession>
<feature type="domain" description="Threonine/Serine exporter ThrE" evidence="9">
    <location>
        <begin position="293"/>
        <end position="417"/>
    </location>
</feature>
<dbReference type="Pfam" id="PF12821">
    <property type="entry name" value="ThrE_2"/>
    <property type="match status" value="1"/>
</dbReference>
<keyword evidence="5 7" id="KW-0472">Membrane</keyword>
<keyword evidence="2" id="KW-1003">Cell membrane</keyword>
<evidence type="ECO:0000256" key="6">
    <source>
        <dbReference type="ARBA" id="ARBA00034125"/>
    </source>
</evidence>
<feature type="transmembrane region" description="Helical" evidence="7">
    <location>
        <begin position="157"/>
        <end position="173"/>
    </location>
</feature>
<feature type="transmembrane region" description="Helical" evidence="7">
    <location>
        <begin position="287"/>
        <end position="304"/>
    </location>
</feature>
<dbReference type="PANTHER" id="PTHR34390:SF2">
    <property type="entry name" value="SUCCINATE TRANSPORTER SUBUNIT YJJP-RELATED"/>
    <property type="match status" value="1"/>
</dbReference>
<evidence type="ECO:0000256" key="4">
    <source>
        <dbReference type="ARBA" id="ARBA00022989"/>
    </source>
</evidence>
<reference evidence="10 11" key="1">
    <citation type="submission" date="2016-10" db="EMBL/GenBank/DDBJ databases">
        <authorList>
            <person name="de Groot N.N."/>
        </authorList>
    </citation>
    <scope>NUCLEOTIDE SEQUENCE [LARGE SCALE GENOMIC DNA]</scope>
    <source>
        <strain evidence="10 11">CGMCC 1.7056</strain>
    </source>
</reference>
<dbReference type="PANTHER" id="PTHR34390">
    <property type="entry name" value="UPF0442 PROTEIN YJJB-RELATED"/>
    <property type="match status" value="1"/>
</dbReference>
<dbReference type="InterPro" id="IPR024528">
    <property type="entry name" value="ThrE_2"/>
</dbReference>
<sequence length="464" mass="48772">MPAVHDAPVPGNLRRVEPREVNLTLDFCLKVGELLLSSGAGAADVVATMRTLSRHLGLRNAEVDVTFVNLEMAYQESPEAVPVLLTRQVKQRTIDYEDLTRVDHLVRAVLRDEADLKAARAELGRIRSTGHGRRRWAISVGLAVMAAGVALQLGGELAVVLLAGVAALIIDRLQGLMSRRRVPVFYQQVAAAGVASLLAVCVSVPFDLEVSTAITANIVVLLAGLGFMGALQDALTGFYITAGARITEVLLSTAGIIGGVSAGIAMARMVGLHLPPIDPGAVDLRSVSRALTGAAIGAAAFAYASYGPRRTLLPIALVAAAAEGIALGFPEEFGGTWAVAGAAFFVGLVSYSVSGRLRVPPLVIVVPAVVPLLPGISIYRGLTLLGAHGNEDASRGLLAMFAAASIAVALASGVIFGEYVAQPLGREARRVESRLAGPRLVGPLRARTTRRSRRERRKRLVPRP</sequence>